<dbReference type="GO" id="GO:0008840">
    <property type="term" value="F:4-hydroxy-tetrahydrodipicolinate synthase activity"/>
    <property type="evidence" value="ECO:0007669"/>
    <property type="project" value="TreeGrafter"/>
</dbReference>
<dbReference type="Proteomes" id="UP001149140">
    <property type="component" value="Unassembled WGS sequence"/>
</dbReference>
<dbReference type="SUPFAM" id="SSF51569">
    <property type="entry name" value="Aldolase"/>
    <property type="match status" value="1"/>
</dbReference>
<protein>
    <submittedName>
        <fullName evidence="5">Dihydrodipicolinate synthase family protein</fullName>
    </submittedName>
</protein>
<dbReference type="CDD" id="cd00408">
    <property type="entry name" value="DHDPS-like"/>
    <property type="match status" value="1"/>
</dbReference>
<evidence type="ECO:0000256" key="1">
    <source>
        <dbReference type="ARBA" id="ARBA00023239"/>
    </source>
</evidence>
<reference evidence="5" key="1">
    <citation type="submission" date="2022-10" db="EMBL/GenBank/DDBJ databases">
        <title>The WGS of Solirubrobacter ginsenosidimutans DSM 21036.</title>
        <authorList>
            <person name="Jiang Z."/>
        </authorList>
    </citation>
    <scope>NUCLEOTIDE SEQUENCE</scope>
    <source>
        <strain evidence="5">DSM 21036</strain>
    </source>
</reference>
<dbReference type="PANTHER" id="PTHR12128:SF67">
    <property type="entry name" value="BLR3884 PROTEIN"/>
    <property type="match status" value="1"/>
</dbReference>
<dbReference type="PANTHER" id="PTHR12128">
    <property type="entry name" value="DIHYDRODIPICOLINATE SYNTHASE"/>
    <property type="match status" value="1"/>
</dbReference>
<dbReference type="RefSeq" id="WP_270042908.1">
    <property type="nucleotide sequence ID" value="NZ_JAPDOD010000026.1"/>
</dbReference>
<feature type="active site" description="Schiff-base intermediate with substrate" evidence="3">
    <location>
        <position position="166"/>
    </location>
</feature>
<gene>
    <name evidence="5" type="ORF">OM076_25540</name>
</gene>
<dbReference type="PIRSF" id="PIRSF001365">
    <property type="entry name" value="DHDPS"/>
    <property type="match status" value="1"/>
</dbReference>
<proteinExistence type="inferred from homology"/>
<dbReference type="Pfam" id="PF00701">
    <property type="entry name" value="DHDPS"/>
    <property type="match status" value="1"/>
</dbReference>
<name>A0A9X3S7R9_9ACTN</name>
<feature type="binding site" evidence="4">
    <location>
        <position position="207"/>
    </location>
    <ligand>
        <name>pyruvate</name>
        <dbReference type="ChEBI" id="CHEBI:15361"/>
    </ligand>
</feature>
<dbReference type="AlphaFoldDB" id="A0A9X3S7R9"/>
<evidence type="ECO:0000256" key="4">
    <source>
        <dbReference type="PIRSR" id="PIRSR001365-2"/>
    </source>
</evidence>
<evidence type="ECO:0000313" key="6">
    <source>
        <dbReference type="Proteomes" id="UP001149140"/>
    </source>
</evidence>
<dbReference type="SMART" id="SM01130">
    <property type="entry name" value="DHDPS"/>
    <property type="match status" value="1"/>
</dbReference>
<keyword evidence="1 2" id="KW-0456">Lyase</keyword>
<comment type="caution">
    <text evidence="5">The sequence shown here is derived from an EMBL/GenBank/DDBJ whole genome shotgun (WGS) entry which is preliminary data.</text>
</comment>
<dbReference type="EMBL" id="JAPDOD010000026">
    <property type="protein sequence ID" value="MDA0163663.1"/>
    <property type="molecule type" value="Genomic_DNA"/>
</dbReference>
<keyword evidence="6" id="KW-1185">Reference proteome</keyword>
<organism evidence="5 6">
    <name type="scientific">Solirubrobacter ginsenosidimutans</name>
    <dbReference type="NCBI Taxonomy" id="490573"/>
    <lineage>
        <taxon>Bacteria</taxon>
        <taxon>Bacillati</taxon>
        <taxon>Actinomycetota</taxon>
        <taxon>Thermoleophilia</taxon>
        <taxon>Solirubrobacterales</taxon>
        <taxon>Solirubrobacteraceae</taxon>
        <taxon>Solirubrobacter</taxon>
    </lineage>
</organism>
<dbReference type="PRINTS" id="PR00146">
    <property type="entry name" value="DHPICSNTHASE"/>
</dbReference>
<feature type="active site" description="Proton donor/acceptor" evidence="3">
    <location>
        <position position="136"/>
    </location>
</feature>
<evidence type="ECO:0000256" key="2">
    <source>
        <dbReference type="PIRNR" id="PIRNR001365"/>
    </source>
</evidence>
<evidence type="ECO:0000313" key="5">
    <source>
        <dbReference type="EMBL" id="MDA0163663.1"/>
    </source>
</evidence>
<dbReference type="InterPro" id="IPR002220">
    <property type="entry name" value="DapA-like"/>
</dbReference>
<feature type="binding site" evidence="4">
    <location>
        <position position="44"/>
    </location>
    <ligand>
        <name>pyruvate</name>
        <dbReference type="ChEBI" id="CHEBI:15361"/>
    </ligand>
</feature>
<sequence>MKGVFAAVLTPMRDDLAIDRAAFAQHCRRLLDAGCHGLGIFGTTGEANSLSVGERIEAWEALVAAGIEAELLLPGTGACALPDAVELSRAALALGTPGVLALPPFYYKGVSDDGLFRFFAELIERVGDDRLRLFLYHIPPQMIVGFSPELIGRLLDAYPGIVAGTKDSAGDAARIERLCAEFPQLAVFAGTEALLLDTLRWGGAGTISATVNVTANLAREVYDLHAAGEDAEAAQTRLTERRRYLERFPVIPALKAIVREQTGDALWANLRPPLDPLDAPAVRELLAGL</sequence>
<evidence type="ECO:0000256" key="3">
    <source>
        <dbReference type="PIRSR" id="PIRSR001365-1"/>
    </source>
</evidence>
<comment type="similarity">
    <text evidence="2">Belongs to the DapA family.</text>
</comment>
<dbReference type="Gene3D" id="3.20.20.70">
    <property type="entry name" value="Aldolase class I"/>
    <property type="match status" value="1"/>
</dbReference>
<accession>A0A9X3S7R9</accession>
<dbReference type="InterPro" id="IPR013785">
    <property type="entry name" value="Aldolase_TIM"/>
</dbReference>